<reference evidence="2" key="1">
    <citation type="submission" date="2016-10" db="EMBL/GenBank/DDBJ databases">
        <title>Sequence of Gallionella enrichment culture.</title>
        <authorList>
            <person name="Poehlein A."/>
            <person name="Muehling M."/>
            <person name="Daniel R."/>
        </authorList>
    </citation>
    <scope>NUCLEOTIDE SEQUENCE</scope>
</reference>
<keyword evidence="1" id="KW-0812">Transmembrane</keyword>
<gene>
    <name evidence="2" type="ORF">GALL_539270</name>
</gene>
<feature type="transmembrane region" description="Helical" evidence="1">
    <location>
        <begin position="33"/>
        <end position="56"/>
    </location>
</feature>
<keyword evidence="1" id="KW-0472">Membrane</keyword>
<sequence>MTLKTGITTALAAAAIAITGFTAAPARADGRDLVGLLAGVTAVAIIAGSVDGGGYYRERHDRRWGRGDGWGRGEGWGRGDGWGGRRMWRRGYDH</sequence>
<evidence type="ECO:0000256" key="1">
    <source>
        <dbReference type="SAM" id="Phobius"/>
    </source>
</evidence>
<evidence type="ECO:0000313" key="2">
    <source>
        <dbReference type="EMBL" id="OIQ64523.1"/>
    </source>
</evidence>
<dbReference type="AlphaFoldDB" id="A0A1J5PGY8"/>
<comment type="caution">
    <text evidence="2">The sequence shown here is derived from an EMBL/GenBank/DDBJ whole genome shotgun (WGS) entry which is preliminary data.</text>
</comment>
<keyword evidence="1" id="KW-1133">Transmembrane helix</keyword>
<name>A0A1J5PGY8_9ZZZZ</name>
<organism evidence="2">
    <name type="scientific">mine drainage metagenome</name>
    <dbReference type="NCBI Taxonomy" id="410659"/>
    <lineage>
        <taxon>unclassified sequences</taxon>
        <taxon>metagenomes</taxon>
        <taxon>ecological metagenomes</taxon>
    </lineage>
</organism>
<proteinExistence type="predicted"/>
<accession>A0A1J5PGY8</accession>
<protein>
    <submittedName>
        <fullName evidence="2">Uncharacterized protein</fullName>
    </submittedName>
</protein>
<dbReference type="EMBL" id="MLJW01008048">
    <property type="protein sequence ID" value="OIQ64523.1"/>
    <property type="molecule type" value="Genomic_DNA"/>
</dbReference>